<evidence type="ECO:0000313" key="1">
    <source>
        <dbReference type="EMBL" id="PWA76933.1"/>
    </source>
</evidence>
<dbReference type="GO" id="GO:0003964">
    <property type="term" value="F:RNA-directed DNA polymerase activity"/>
    <property type="evidence" value="ECO:0007669"/>
    <property type="project" value="UniProtKB-KW"/>
</dbReference>
<protein>
    <submittedName>
        <fullName evidence="1">Reverse transcriptase domain, Reverse transcriptase zinc-binding domain protein</fullName>
    </submittedName>
</protein>
<keyword evidence="1" id="KW-0808">Transferase</keyword>
<dbReference type="AlphaFoldDB" id="A0A2U1NTS5"/>
<accession>A0A2U1NTS5</accession>
<dbReference type="Proteomes" id="UP000245207">
    <property type="component" value="Unassembled WGS sequence"/>
</dbReference>
<keyword evidence="1" id="KW-0695">RNA-directed DNA polymerase</keyword>
<dbReference type="PANTHER" id="PTHR36617">
    <property type="entry name" value="PROTEIN, PUTATIVE-RELATED"/>
    <property type="match status" value="1"/>
</dbReference>
<comment type="caution">
    <text evidence="1">The sequence shown here is derived from an EMBL/GenBank/DDBJ whole genome shotgun (WGS) entry which is preliminary data.</text>
</comment>
<dbReference type="EMBL" id="PKPP01002199">
    <property type="protein sequence ID" value="PWA76933.1"/>
    <property type="molecule type" value="Genomic_DNA"/>
</dbReference>
<sequence length="163" mass="17999">MEDSHYSSSSSTWGTILSSIKRLKLRGIDLLSLCVRKIGNGVSCRFWEDIWCGTQPLKMQFPRIFLLESVRECSVADRLSIQDWTSVLRRQPRGGAEMSQFSDLKSLIQGVVLSNSSDSWLWSLGTSNGFSVASVRTLVDSNILDTFVDIAVAIGCDGGHYSG</sequence>
<organism evidence="1 2">
    <name type="scientific">Artemisia annua</name>
    <name type="common">Sweet wormwood</name>
    <dbReference type="NCBI Taxonomy" id="35608"/>
    <lineage>
        <taxon>Eukaryota</taxon>
        <taxon>Viridiplantae</taxon>
        <taxon>Streptophyta</taxon>
        <taxon>Embryophyta</taxon>
        <taxon>Tracheophyta</taxon>
        <taxon>Spermatophyta</taxon>
        <taxon>Magnoliopsida</taxon>
        <taxon>eudicotyledons</taxon>
        <taxon>Gunneridae</taxon>
        <taxon>Pentapetalae</taxon>
        <taxon>asterids</taxon>
        <taxon>campanulids</taxon>
        <taxon>Asterales</taxon>
        <taxon>Asteraceae</taxon>
        <taxon>Asteroideae</taxon>
        <taxon>Anthemideae</taxon>
        <taxon>Artemisiinae</taxon>
        <taxon>Artemisia</taxon>
    </lineage>
</organism>
<dbReference type="PANTHER" id="PTHR36617:SF15">
    <property type="entry name" value="REVERSE TRANSCRIPTASE ZINC-BINDING DOMAIN-CONTAINING PROTEIN"/>
    <property type="match status" value="1"/>
</dbReference>
<evidence type="ECO:0000313" key="2">
    <source>
        <dbReference type="Proteomes" id="UP000245207"/>
    </source>
</evidence>
<keyword evidence="1" id="KW-0548">Nucleotidyltransferase</keyword>
<gene>
    <name evidence="1" type="ORF">CTI12_AA228860</name>
</gene>
<name>A0A2U1NTS5_ARTAN</name>
<keyword evidence="2" id="KW-1185">Reference proteome</keyword>
<proteinExistence type="predicted"/>
<reference evidence="1 2" key="1">
    <citation type="journal article" date="2018" name="Mol. Plant">
        <title>The genome of Artemisia annua provides insight into the evolution of Asteraceae family and artemisinin biosynthesis.</title>
        <authorList>
            <person name="Shen Q."/>
            <person name="Zhang L."/>
            <person name="Liao Z."/>
            <person name="Wang S."/>
            <person name="Yan T."/>
            <person name="Shi P."/>
            <person name="Liu M."/>
            <person name="Fu X."/>
            <person name="Pan Q."/>
            <person name="Wang Y."/>
            <person name="Lv Z."/>
            <person name="Lu X."/>
            <person name="Zhang F."/>
            <person name="Jiang W."/>
            <person name="Ma Y."/>
            <person name="Chen M."/>
            <person name="Hao X."/>
            <person name="Li L."/>
            <person name="Tang Y."/>
            <person name="Lv G."/>
            <person name="Zhou Y."/>
            <person name="Sun X."/>
            <person name="Brodelius P.E."/>
            <person name="Rose J.K.C."/>
            <person name="Tang K."/>
        </authorList>
    </citation>
    <scope>NUCLEOTIDE SEQUENCE [LARGE SCALE GENOMIC DNA]</scope>
    <source>
        <strain evidence="2">cv. Huhao1</strain>
        <tissue evidence="1">Leaf</tissue>
    </source>
</reference>